<dbReference type="AlphaFoldDB" id="A0A0F2MB20"/>
<dbReference type="KEGG" id="ssck:SPSK_11007"/>
<reference evidence="12 13" key="2">
    <citation type="journal article" date="2015" name="Eukaryot. Cell">
        <title>Asexual propagation of a virulent clone complex in a human and feline outbreak of sporotrichosis.</title>
        <authorList>
            <person name="Teixeira Mde M."/>
            <person name="Rodrigues A.M."/>
            <person name="Tsui C.K."/>
            <person name="de Almeida L.G."/>
            <person name="Van Diepeningen A.D."/>
            <person name="van den Ende B.G."/>
            <person name="Fernandes G.F."/>
            <person name="Kano R."/>
            <person name="Hamelin R.C."/>
            <person name="Lopes-Bezerra L.M."/>
            <person name="Vasconcelos A.T."/>
            <person name="de Hoog S."/>
            <person name="de Camargo Z.P."/>
            <person name="Felipe M.S."/>
        </authorList>
    </citation>
    <scope>NUCLEOTIDE SEQUENCE [LARGE SCALE GENOMIC DNA]</scope>
    <source>
        <strain evidence="12 13">1099-18</strain>
    </source>
</reference>
<dbReference type="CDD" id="cd02440">
    <property type="entry name" value="AdoMet_MTases"/>
    <property type="match status" value="1"/>
</dbReference>
<keyword evidence="6" id="KW-0808">Transferase</keyword>
<dbReference type="GO" id="GO:0005730">
    <property type="term" value="C:nucleolus"/>
    <property type="evidence" value="ECO:0007669"/>
    <property type="project" value="TreeGrafter"/>
</dbReference>
<dbReference type="Pfam" id="PF08241">
    <property type="entry name" value="Methyltransf_11"/>
    <property type="match status" value="1"/>
</dbReference>
<evidence type="ECO:0000256" key="1">
    <source>
        <dbReference type="ARBA" id="ARBA00004123"/>
    </source>
</evidence>
<dbReference type="VEuPathDB" id="FungiDB:SPSK_11007"/>
<dbReference type="GeneID" id="27672505"/>
<evidence type="ECO:0000256" key="4">
    <source>
        <dbReference type="ARBA" id="ARBA00022490"/>
    </source>
</evidence>
<name>A0A0F2MB20_SPOSC</name>
<keyword evidence="4" id="KW-0963">Cytoplasm</keyword>
<dbReference type="OrthoDB" id="2877at2759"/>
<dbReference type="PANTHER" id="PTHR12734:SF0">
    <property type="entry name" value="18S RRNA (GUANINE-N(7))-METHYLTRANSFERASE-RELATED"/>
    <property type="match status" value="1"/>
</dbReference>
<gene>
    <name evidence="12" type="ORF">SPSK_11007</name>
</gene>
<accession>A0A0F2MB20</accession>
<feature type="compositionally biased region" description="Acidic residues" evidence="9">
    <location>
        <begin position="86"/>
        <end position="121"/>
    </location>
</feature>
<dbReference type="SUPFAM" id="SSF53335">
    <property type="entry name" value="S-adenosyl-L-methionine-dependent methyltransferases"/>
    <property type="match status" value="1"/>
</dbReference>
<dbReference type="GO" id="GO:0005737">
    <property type="term" value="C:cytoplasm"/>
    <property type="evidence" value="ECO:0007669"/>
    <property type="project" value="UniProtKB-SubCell"/>
</dbReference>
<evidence type="ECO:0008006" key="14">
    <source>
        <dbReference type="Google" id="ProtNLM"/>
    </source>
</evidence>
<protein>
    <recommendedName>
        <fullName evidence="14">Methyltransferase</fullName>
    </recommendedName>
</protein>
<organism evidence="12 13">
    <name type="scientific">Sporothrix schenckii 1099-18</name>
    <dbReference type="NCBI Taxonomy" id="1397361"/>
    <lineage>
        <taxon>Eukaryota</taxon>
        <taxon>Fungi</taxon>
        <taxon>Dikarya</taxon>
        <taxon>Ascomycota</taxon>
        <taxon>Pezizomycotina</taxon>
        <taxon>Sordariomycetes</taxon>
        <taxon>Sordariomycetidae</taxon>
        <taxon>Ophiostomatales</taxon>
        <taxon>Ophiostomataceae</taxon>
        <taxon>Sporothrix</taxon>
    </lineage>
</organism>
<dbReference type="Gene3D" id="3.40.50.150">
    <property type="entry name" value="Vaccinia Virus protein VP39"/>
    <property type="match status" value="1"/>
</dbReference>
<dbReference type="InterPro" id="IPR029063">
    <property type="entry name" value="SAM-dependent_MTases_sf"/>
</dbReference>
<dbReference type="GO" id="GO:0070476">
    <property type="term" value="P:rRNA (guanine-N7)-methylation"/>
    <property type="evidence" value="ECO:0007669"/>
    <property type="project" value="InterPro"/>
</dbReference>
<evidence type="ECO:0000256" key="9">
    <source>
        <dbReference type="SAM" id="MobiDB-lite"/>
    </source>
</evidence>
<keyword evidence="7" id="KW-0949">S-adenosyl-L-methionine</keyword>
<dbReference type="Proteomes" id="UP000033710">
    <property type="component" value="Unassembled WGS sequence"/>
</dbReference>
<comment type="subcellular location">
    <subcellularLocation>
        <location evidence="2">Cytoplasm</location>
    </subcellularLocation>
    <subcellularLocation>
        <location evidence="1">Nucleus</location>
    </subcellularLocation>
</comment>
<evidence type="ECO:0000259" key="11">
    <source>
        <dbReference type="Pfam" id="PF12589"/>
    </source>
</evidence>
<evidence type="ECO:0000256" key="8">
    <source>
        <dbReference type="ARBA" id="ARBA00023242"/>
    </source>
</evidence>
<sequence>MSRPEDTLAADIHYDDTEARKYTTSSRIQNVQASMTRRALELLDLPGPSFILDVGCGSGLSGEILTRSGTSIRRRRKGDGSAGVDDNNDDGTADDEKDDDDGDDESEYSGVSDDDSIEEEIGNGPHVWVGMDVSPSMLDVALQRDVEGDLLLADMGQGVPFRAGSFDAAISISAVQWLCNAESSDTSPQGRLSRFFNGLYASLRRGGRAVCQFYPKNDTQRAMITQAAVRAGFGAGILEDDPGTKNMKVYLVLTVGSGASSGDITGVVSNMDGVDILDDRGARAQNGRVKNKQIKKGSKAWIAKKKEQMERKGKAIVSMVAASSRRPHNWLMSLSQRNSSYWVSGQGGLGGASYDTDEGGGIYDAWQ</sequence>
<evidence type="ECO:0000256" key="5">
    <source>
        <dbReference type="ARBA" id="ARBA00022603"/>
    </source>
</evidence>
<feature type="domain" description="Methyltransferase type 11" evidence="10">
    <location>
        <begin position="128"/>
        <end position="210"/>
    </location>
</feature>
<dbReference type="InterPro" id="IPR013216">
    <property type="entry name" value="Methyltransf_11"/>
</dbReference>
<proteinExistence type="inferred from homology"/>
<comment type="caution">
    <text evidence="12">The sequence shown here is derived from an EMBL/GenBank/DDBJ whole genome shotgun (WGS) entry which is preliminary data.</text>
</comment>
<evidence type="ECO:0000256" key="6">
    <source>
        <dbReference type="ARBA" id="ARBA00022679"/>
    </source>
</evidence>
<evidence type="ECO:0000256" key="7">
    <source>
        <dbReference type="ARBA" id="ARBA00022691"/>
    </source>
</evidence>
<evidence type="ECO:0000259" key="10">
    <source>
        <dbReference type="Pfam" id="PF08241"/>
    </source>
</evidence>
<dbReference type="PANTHER" id="PTHR12734">
    <property type="entry name" value="METHYLTRANSFERASE-RELATED"/>
    <property type="match status" value="1"/>
</dbReference>
<reference evidence="12 13" key="1">
    <citation type="journal article" date="2014" name="BMC Genomics">
        <title>Comparative genomics of the major fungal agents of human and animal Sporotrichosis: Sporothrix schenckii and Sporothrix brasiliensis.</title>
        <authorList>
            <person name="Teixeira M.M."/>
            <person name="de Almeida L.G."/>
            <person name="Kubitschek-Barreira P."/>
            <person name="Alves F.L."/>
            <person name="Kioshima E.S."/>
            <person name="Abadio A.K."/>
            <person name="Fernandes L."/>
            <person name="Derengowski L.S."/>
            <person name="Ferreira K.S."/>
            <person name="Souza R.C."/>
            <person name="Ruiz J.C."/>
            <person name="de Andrade N.C."/>
            <person name="Paes H.C."/>
            <person name="Nicola A.M."/>
            <person name="Albuquerque P."/>
            <person name="Gerber A.L."/>
            <person name="Martins V.P."/>
            <person name="Peconick L.D."/>
            <person name="Neto A.V."/>
            <person name="Chaucanez C.B."/>
            <person name="Silva P.A."/>
            <person name="Cunha O.L."/>
            <person name="de Oliveira F.F."/>
            <person name="dos Santos T.C."/>
            <person name="Barros A.L."/>
            <person name="Soares M.A."/>
            <person name="de Oliveira L.M."/>
            <person name="Marini M.M."/>
            <person name="Villalobos-Duno H."/>
            <person name="Cunha M.M."/>
            <person name="de Hoog S."/>
            <person name="da Silveira J.F."/>
            <person name="Henrissat B."/>
            <person name="Nino-Vega G.A."/>
            <person name="Cisalpino P.S."/>
            <person name="Mora-Montes H.M."/>
            <person name="Almeida S.R."/>
            <person name="Stajich J.E."/>
            <person name="Lopes-Bezerra L.M."/>
            <person name="Vasconcelos A.T."/>
            <person name="Felipe M.S."/>
        </authorList>
    </citation>
    <scope>NUCLEOTIDE SEQUENCE [LARGE SCALE GENOMIC DNA]</scope>
    <source>
        <strain evidence="12 13">1099-18</strain>
    </source>
</reference>
<evidence type="ECO:0000256" key="3">
    <source>
        <dbReference type="ARBA" id="ARBA00005547"/>
    </source>
</evidence>
<dbReference type="InterPro" id="IPR039769">
    <property type="entry name" value="Bud23-like"/>
</dbReference>
<dbReference type="InterPro" id="IPR022238">
    <property type="entry name" value="Bud23_C"/>
</dbReference>
<dbReference type="GO" id="GO:0016435">
    <property type="term" value="F:rRNA (guanine) methyltransferase activity"/>
    <property type="evidence" value="ECO:0007669"/>
    <property type="project" value="InterPro"/>
</dbReference>
<keyword evidence="8" id="KW-0539">Nucleus</keyword>
<keyword evidence="5" id="KW-0489">Methyltransferase</keyword>
<evidence type="ECO:0000313" key="12">
    <source>
        <dbReference type="EMBL" id="KJR86000.1"/>
    </source>
</evidence>
<comment type="similarity">
    <text evidence="3">Belongs to the class I-like SAM-binding methyltransferase superfamily. BUD23/WBSCR22 family.</text>
</comment>
<dbReference type="EMBL" id="AXCR01000007">
    <property type="protein sequence ID" value="KJR86000.1"/>
    <property type="molecule type" value="Genomic_DNA"/>
</dbReference>
<feature type="domain" description="18S rRNA (guanine(1575)-N(7))-methyltransferase Bud23 C-terminal" evidence="11">
    <location>
        <begin position="270"/>
        <end position="316"/>
    </location>
</feature>
<evidence type="ECO:0000256" key="2">
    <source>
        <dbReference type="ARBA" id="ARBA00004496"/>
    </source>
</evidence>
<feature type="region of interest" description="Disordered" evidence="9">
    <location>
        <begin position="71"/>
        <end position="128"/>
    </location>
</feature>
<dbReference type="Pfam" id="PF12589">
    <property type="entry name" value="WBS_methylT"/>
    <property type="match status" value="1"/>
</dbReference>
<evidence type="ECO:0000313" key="13">
    <source>
        <dbReference type="Proteomes" id="UP000033710"/>
    </source>
</evidence>
<dbReference type="RefSeq" id="XP_016588676.1">
    <property type="nucleotide sequence ID" value="XM_016737228.1"/>
</dbReference>